<accession>A0A840DS78</accession>
<evidence type="ECO:0000313" key="3">
    <source>
        <dbReference type="Proteomes" id="UP000559598"/>
    </source>
</evidence>
<dbReference type="InterPro" id="IPR027417">
    <property type="entry name" value="P-loop_NTPase"/>
</dbReference>
<dbReference type="EMBL" id="JACIDE010000015">
    <property type="protein sequence ID" value="MBB4074465.1"/>
    <property type="molecule type" value="Genomic_DNA"/>
</dbReference>
<dbReference type="InterPro" id="IPR018310">
    <property type="entry name" value="Put_endonuclease_Z1-dom"/>
</dbReference>
<name>A0A840DS78_9BACL</name>
<keyword evidence="3" id="KW-1185">Reference proteome</keyword>
<sequence length="726" mass="83221">MTTIPTEMHLNLNGTFYKGLDKKNGYSNETKACIENTVRNLLQNDTSLSRPGMLLGKIQSGKTRTFIGVTALAFDNGYDVAIVLTKGTKALAQQTYERLKMEFEDFKQDDILQIFDIMSLPDNLTNYELEQKIILVVKKEKNNLNRLKKALFETYPSLASKKVLIIDDEADYASIGFSKTKSEIYEIKVIAGQIDDIRQNLEQCDVLQVTATPYSLYLQPDSIELRGFVFKPIKPAFTELVPVPKEYIGGDYYFRESQEENTIAYYIYEPISPEGLIVLKKQDPRRFKIEEVLTSNKVYSLRTAVMNFIVGGVIRRIQSQKAGERPKKYSFIIHTEQKKQAHEWQEEVVIEIKRQLSVIVDENPELLTDLIKESYDNLKKSLLLLECDVPEFQKVKYEVIQAIRKDHIMITKVNSEKDVNELLDDTGQLKLRVPLNIFIGGQILDRGVTIGNLIGFYYGRSPKTFQQDTVLQHSRMFGYRPIQDLAVTRFYTTEEIYDVMRKIHEFDSALRAAIENGNDNGVVFIQKDESNKIIPCSPNKILMSKVTTLKPLKRLLPIGFQIASNTHISRTVQEIDRMVDSIVKGLDPVLIDLKDAVTIIEKIYETFDPNEGERWDVKAFISSMEYLASNIPTQNIDKVWCIVRKNRDIGRIRPQSGRYEDSPDTPSGKNSELTVAREVAFENPVLILTRQKGSQEKGWKGIPFWWPVLVTPRKTPTVVFTSEVQD</sequence>
<organism evidence="2 3">
    <name type="scientific">Anoxybacteroides voinovskiense</name>
    <dbReference type="NCBI Taxonomy" id="230470"/>
    <lineage>
        <taxon>Bacteria</taxon>
        <taxon>Bacillati</taxon>
        <taxon>Bacillota</taxon>
        <taxon>Bacilli</taxon>
        <taxon>Bacillales</taxon>
        <taxon>Anoxybacillaceae</taxon>
        <taxon>Anoxybacteroides</taxon>
    </lineage>
</organism>
<dbReference type="SUPFAM" id="SSF52540">
    <property type="entry name" value="P-loop containing nucleoside triphosphate hydrolases"/>
    <property type="match status" value="1"/>
</dbReference>
<dbReference type="AlphaFoldDB" id="A0A840DS78"/>
<dbReference type="Pfam" id="PF10593">
    <property type="entry name" value="Z1"/>
    <property type="match status" value="1"/>
</dbReference>
<protein>
    <recommendedName>
        <fullName evidence="1">Putative endonuclease Z1 domain-containing protein</fullName>
    </recommendedName>
</protein>
<evidence type="ECO:0000313" key="2">
    <source>
        <dbReference type="EMBL" id="MBB4074465.1"/>
    </source>
</evidence>
<comment type="caution">
    <text evidence="2">The sequence shown here is derived from an EMBL/GenBank/DDBJ whole genome shotgun (WGS) entry which is preliminary data.</text>
</comment>
<gene>
    <name evidence="2" type="ORF">GGR02_002232</name>
</gene>
<evidence type="ECO:0000259" key="1">
    <source>
        <dbReference type="Pfam" id="PF10593"/>
    </source>
</evidence>
<reference evidence="2 3" key="1">
    <citation type="submission" date="2020-08" db="EMBL/GenBank/DDBJ databases">
        <title>Genomic Encyclopedia of Type Strains, Phase IV (KMG-IV): sequencing the most valuable type-strain genomes for metagenomic binning, comparative biology and taxonomic classification.</title>
        <authorList>
            <person name="Goeker M."/>
        </authorList>
    </citation>
    <scope>NUCLEOTIDE SEQUENCE [LARGE SCALE GENOMIC DNA]</scope>
    <source>
        <strain evidence="2 3">DSM 17075</strain>
    </source>
</reference>
<dbReference type="Proteomes" id="UP000559598">
    <property type="component" value="Unassembled WGS sequence"/>
</dbReference>
<proteinExistence type="predicted"/>
<feature type="domain" description="Putative endonuclease Z1" evidence="1">
    <location>
        <begin position="300"/>
        <end position="520"/>
    </location>
</feature>
<dbReference type="RefSeq" id="WP_229706245.1">
    <property type="nucleotide sequence ID" value="NZ_BMNP01000033.1"/>
</dbReference>